<name>X0KVL7_FUSOX</name>
<dbReference type="AlphaFoldDB" id="X0KVL7"/>
<gene>
    <name evidence="1" type="ORF">FOTG_18780</name>
</gene>
<dbReference type="EMBL" id="JH658232">
    <property type="protein sequence ID" value="EXM12736.1"/>
    <property type="molecule type" value="Genomic_DNA"/>
</dbReference>
<dbReference type="Proteomes" id="UP000030701">
    <property type="component" value="Unassembled WGS sequence"/>
</dbReference>
<evidence type="ECO:0000313" key="1">
    <source>
        <dbReference type="EMBL" id="EXM12736.1"/>
    </source>
</evidence>
<organism evidence="1">
    <name type="scientific">Fusarium oxysporum f. sp. vasinfectum 25433</name>
    <dbReference type="NCBI Taxonomy" id="1089449"/>
    <lineage>
        <taxon>Eukaryota</taxon>
        <taxon>Fungi</taxon>
        <taxon>Dikarya</taxon>
        <taxon>Ascomycota</taxon>
        <taxon>Pezizomycotina</taxon>
        <taxon>Sordariomycetes</taxon>
        <taxon>Hypocreomycetidae</taxon>
        <taxon>Hypocreales</taxon>
        <taxon>Nectriaceae</taxon>
        <taxon>Fusarium</taxon>
        <taxon>Fusarium oxysporum species complex</taxon>
    </lineage>
</organism>
<sequence length="83" mass="9350">MTVPRSSPKRILFSFRKSSSWAAPPIGSNIAQLRRPFFGSMASKMLSLVITLPRNSRLWIKRSGRQRLPSPSEVTALEKHSVN</sequence>
<proteinExistence type="predicted"/>
<protein>
    <submittedName>
        <fullName evidence="1">Uncharacterized protein</fullName>
    </submittedName>
</protein>
<accession>X0KVL7</accession>
<reference evidence="1" key="1">
    <citation type="submission" date="2011-11" db="EMBL/GenBank/DDBJ databases">
        <title>The Genome Sequence of Fusarium oxysporum Cotton.</title>
        <authorList>
            <consortium name="The Broad Institute Genome Sequencing Platform"/>
            <person name="Ma L.-J."/>
            <person name="Gale L.R."/>
            <person name="Schwartz D.C."/>
            <person name="Zhou S."/>
            <person name="Corby-Kistler H."/>
            <person name="Young S.K."/>
            <person name="Zeng Q."/>
            <person name="Gargeya S."/>
            <person name="Fitzgerald M."/>
            <person name="Haas B."/>
            <person name="Abouelleil A."/>
            <person name="Alvarado L."/>
            <person name="Arachchi H.M."/>
            <person name="Berlin A."/>
            <person name="Brown A."/>
            <person name="Chapman S.B."/>
            <person name="Chen Z."/>
            <person name="Dunbar C."/>
            <person name="Freedman E."/>
            <person name="Gearin G."/>
            <person name="Goldberg J."/>
            <person name="Griggs A."/>
            <person name="Gujja S."/>
            <person name="Heiman D."/>
            <person name="Howarth C."/>
            <person name="Larson L."/>
            <person name="Lui A."/>
            <person name="MacDonald P.J.P."/>
            <person name="Montmayeur A."/>
            <person name="Murphy C."/>
            <person name="Neiman D."/>
            <person name="Pearson M."/>
            <person name="Priest M."/>
            <person name="Roberts A."/>
            <person name="Saif S."/>
            <person name="Shea T."/>
            <person name="Shenoy N."/>
            <person name="Sisk P."/>
            <person name="Stolte C."/>
            <person name="Sykes S."/>
            <person name="Wortman J."/>
            <person name="Nusbaum C."/>
            <person name="Birren B."/>
        </authorList>
    </citation>
    <scope>NUCLEOTIDE SEQUENCE [LARGE SCALE GENOMIC DNA]</scope>
    <source>
        <strain evidence="1">25433</strain>
    </source>
</reference>
<reference evidence="1" key="2">
    <citation type="submission" date="2012-05" db="EMBL/GenBank/DDBJ databases">
        <title>The Genome Annotation of Fusarium oxysporum Cotton.</title>
        <authorList>
            <consortium name="The Broad Institute Genomics Platform"/>
            <person name="Ma L.-J."/>
            <person name="Corby-Kistler H."/>
            <person name="Broz K."/>
            <person name="Gale L.R."/>
            <person name="Jonkers W."/>
            <person name="O'Donnell K."/>
            <person name="Ploetz R."/>
            <person name="Steinberg C."/>
            <person name="Schwartz D.C."/>
            <person name="VanEtten H."/>
            <person name="Zhou S."/>
            <person name="Young S.K."/>
            <person name="Zeng Q."/>
            <person name="Gargeya S."/>
            <person name="Fitzgerald M."/>
            <person name="Abouelleil A."/>
            <person name="Alvarado L."/>
            <person name="Chapman S.B."/>
            <person name="Gainer-Dewar J."/>
            <person name="Goldberg J."/>
            <person name="Griggs A."/>
            <person name="Gujja S."/>
            <person name="Hansen M."/>
            <person name="Howarth C."/>
            <person name="Imamovic A."/>
            <person name="Ireland A."/>
            <person name="Larimer J."/>
            <person name="McCowan C."/>
            <person name="Murphy C."/>
            <person name="Pearson M."/>
            <person name="Poon T.W."/>
            <person name="Priest M."/>
            <person name="Roberts A."/>
            <person name="Saif S."/>
            <person name="Shea T."/>
            <person name="Sykes S."/>
            <person name="Wortman J."/>
            <person name="Nusbaum C."/>
            <person name="Birren B."/>
        </authorList>
    </citation>
    <scope>NUCLEOTIDE SEQUENCE</scope>
    <source>
        <strain evidence="1">25433</strain>
    </source>
</reference>
<dbReference type="HOGENOM" id="CLU_2542657_0_0_1"/>